<dbReference type="PROSITE" id="PS01318">
    <property type="entry name" value="TSAA_1"/>
    <property type="match status" value="1"/>
</dbReference>
<protein>
    <submittedName>
        <fullName evidence="4 6">Methyltransferase</fullName>
    </submittedName>
</protein>
<dbReference type="GO" id="GO:0032259">
    <property type="term" value="P:methylation"/>
    <property type="evidence" value="ECO:0007669"/>
    <property type="project" value="UniProtKB-KW"/>
</dbReference>
<keyword evidence="1" id="KW-0949">S-adenosyl-L-methionine</keyword>
<dbReference type="GO" id="GO:0008168">
    <property type="term" value="F:methyltransferase activity"/>
    <property type="evidence" value="ECO:0007669"/>
    <property type="project" value="UniProtKB-KW"/>
</dbReference>
<dbReference type="InterPro" id="IPR040372">
    <property type="entry name" value="YaeB-like"/>
</dbReference>
<comment type="similarity">
    <text evidence="2">Belongs to the tRNA methyltransferase O family.</text>
</comment>
<organism evidence="6">
    <name type="scientific">Desulfofervidus auxilii</name>
    <dbReference type="NCBI Taxonomy" id="1621989"/>
    <lineage>
        <taxon>Bacteria</taxon>
        <taxon>Pseudomonadati</taxon>
        <taxon>Thermodesulfobacteriota</taxon>
        <taxon>Candidatus Desulfofervidia</taxon>
        <taxon>Candidatus Desulfofervidales</taxon>
        <taxon>Candidatus Desulfofervidaceae</taxon>
        <taxon>Candidatus Desulfofervidus</taxon>
    </lineage>
</organism>
<dbReference type="NCBIfam" id="TIGR00104">
    <property type="entry name" value="tRNA_TsaA"/>
    <property type="match status" value="1"/>
</dbReference>
<sequence>MKTQNSKQEKIEIYPMGWIESPITAVHKGPAQGQEAKVKGKIIIFKKFISTLKGLRPGDYIWVLCWFHLAKRDVLQVHPRLAREQGLAGVFASRSQDRPNPIGLELVKILKIEQNILWVEGLDAIDGTPVLDIKLHFPQIDCPEY</sequence>
<reference evidence="4 7" key="1">
    <citation type="submission" date="2015-10" db="EMBL/GenBank/DDBJ databases">
        <title>Candidatus Desulfofervidus auxilii, a hydrogenotrophic sulfate-reducing bacterium involved in the thermophilic anaerobic oxidation of methane.</title>
        <authorList>
            <person name="Krukenberg V."/>
            <person name="Richter M."/>
            <person name="Wegener G."/>
        </authorList>
    </citation>
    <scope>NUCLEOTIDE SEQUENCE [LARGE SCALE GENOMIC DNA]</scope>
    <source>
        <strain evidence="4 7">HS1</strain>
    </source>
</reference>
<evidence type="ECO:0000313" key="6">
    <source>
        <dbReference type="EMBL" id="HEC68424.1"/>
    </source>
</evidence>
<dbReference type="InterPro" id="IPR036413">
    <property type="entry name" value="YaeB-like_sf"/>
</dbReference>
<reference evidence="6" key="2">
    <citation type="journal article" date="2020" name="mSystems">
        <title>Genome- and Community-Level Interaction Insights into Carbon Utilization and Element Cycling Functions of Hydrothermarchaeota in Hydrothermal Sediment.</title>
        <authorList>
            <person name="Zhou Z."/>
            <person name="Liu Y."/>
            <person name="Xu W."/>
            <person name="Pan J."/>
            <person name="Luo Z.H."/>
            <person name="Li M."/>
        </authorList>
    </citation>
    <scope>NUCLEOTIDE SEQUENCE [LARGE SCALE GENOMIC DNA]</scope>
    <source>
        <strain evidence="6">HyVt-389</strain>
        <strain evidence="5">HyVt-45</strain>
    </source>
</reference>
<dbReference type="Gene3D" id="2.40.30.70">
    <property type="entry name" value="YaeB-like"/>
    <property type="match status" value="1"/>
</dbReference>
<dbReference type="CDD" id="cd09281">
    <property type="entry name" value="UPF0066"/>
    <property type="match status" value="1"/>
</dbReference>
<evidence type="ECO:0000313" key="5">
    <source>
        <dbReference type="EMBL" id="HEB74451.1"/>
    </source>
</evidence>
<dbReference type="InterPro" id="IPR023368">
    <property type="entry name" value="UPF0066_cons_site"/>
</dbReference>
<dbReference type="InterPro" id="IPR036414">
    <property type="entry name" value="YaeB_N_sf"/>
</dbReference>
<dbReference type="OrthoDB" id="9804309at2"/>
<feature type="domain" description="TsaA-like" evidence="3">
    <location>
        <begin position="13"/>
        <end position="145"/>
    </location>
</feature>
<name>A0A7C1VNB8_DESA2</name>
<dbReference type="PANTHER" id="PTHR12818">
    <property type="entry name" value="TRNA (ADENINE(37)-N6)-METHYLTRANSFERASE"/>
    <property type="match status" value="1"/>
</dbReference>
<accession>A0A7C1VNB8</accession>
<dbReference type="EMBL" id="CP013015">
    <property type="protein sequence ID" value="AMM42124.1"/>
    <property type="molecule type" value="Genomic_DNA"/>
</dbReference>
<dbReference type="AlphaFoldDB" id="A0A7C1VNB8"/>
<keyword evidence="7" id="KW-1185">Reference proteome</keyword>
<evidence type="ECO:0000259" key="3">
    <source>
        <dbReference type="PROSITE" id="PS51668"/>
    </source>
</evidence>
<dbReference type="Proteomes" id="UP000886268">
    <property type="component" value="Unassembled WGS sequence"/>
</dbReference>
<dbReference type="KEGG" id="daw:HS1_002342"/>
<keyword evidence="4" id="KW-0489">Methyltransferase</keyword>
<proteinExistence type="inferred from homology"/>
<gene>
    <name evidence="6" type="primary">tsaA</name>
    <name evidence="6" type="ORF">ENI35_06420</name>
    <name evidence="5" type="ORF">ENJ03_04445</name>
    <name evidence="4" type="ORF">HS1_002342</name>
</gene>
<dbReference type="InterPro" id="IPR023370">
    <property type="entry name" value="TrmO-like_N"/>
</dbReference>
<dbReference type="Proteomes" id="UP000070560">
    <property type="component" value="Chromosome"/>
</dbReference>
<evidence type="ECO:0000313" key="4">
    <source>
        <dbReference type="EMBL" id="AMM42124.1"/>
    </source>
</evidence>
<dbReference type="EMBL" id="DRIH01000228">
    <property type="protein sequence ID" value="HEC68424.1"/>
    <property type="molecule type" value="Genomic_DNA"/>
</dbReference>
<dbReference type="Pfam" id="PF01980">
    <property type="entry name" value="TrmO_N"/>
    <property type="match status" value="1"/>
</dbReference>
<dbReference type="PROSITE" id="PS51668">
    <property type="entry name" value="TSAA_2"/>
    <property type="match status" value="1"/>
</dbReference>
<evidence type="ECO:0000313" key="7">
    <source>
        <dbReference type="Proteomes" id="UP000070560"/>
    </source>
</evidence>
<dbReference type="PANTHER" id="PTHR12818:SF0">
    <property type="entry name" value="TRNA (ADENINE(37)-N6)-METHYLTRANSFERASE"/>
    <property type="match status" value="1"/>
</dbReference>
<dbReference type="RefSeq" id="WP_082757814.1">
    <property type="nucleotide sequence ID" value="NZ_CP013015.1"/>
</dbReference>
<dbReference type="EMBL" id="DRKW01000261">
    <property type="protein sequence ID" value="HEB74451.1"/>
    <property type="molecule type" value="Genomic_DNA"/>
</dbReference>
<dbReference type="Proteomes" id="UP000885738">
    <property type="component" value="Unassembled WGS sequence"/>
</dbReference>
<keyword evidence="4" id="KW-0808">Transferase</keyword>
<evidence type="ECO:0000256" key="1">
    <source>
        <dbReference type="ARBA" id="ARBA00022691"/>
    </source>
</evidence>
<evidence type="ECO:0000256" key="2">
    <source>
        <dbReference type="ARBA" id="ARBA00033753"/>
    </source>
</evidence>
<dbReference type="SUPFAM" id="SSF118196">
    <property type="entry name" value="YaeB-like"/>
    <property type="match status" value="1"/>
</dbReference>